<organism evidence="1 2">
    <name type="scientific">Alteraurantiacibacter palmitatis</name>
    <dbReference type="NCBI Taxonomy" id="2054628"/>
    <lineage>
        <taxon>Bacteria</taxon>
        <taxon>Pseudomonadati</taxon>
        <taxon>Pseudomonadota</taxon>
        <taxon>Alphaproteobacteria</taxon>
        <taxon>Sphingomonadales</taxon>
        <taxon>Erythrobacteraceae</taxon>
        <taxon>Alteraurantiacibacter</taxon>
    </lineage>
</organism>
<sequence>MDRVEVTMAFSWVPVGAVSLDEQQKLRFPKTAAQPGLYRFEIISAESLTQYIGETDQLSRRLQHYRTPGPSQRTNLRLNALLVEHLNRGDRVSLSAVTEGVTASCAGREHHVDLSVKSERVLLECAALLNARAAGVPTLNL</sequence>
<evidence type="ECO:0000313" key="2">
    <source>
        <dbReference type="Proteomes" id="UP001595456"/>
    </source>
</evidence>
<protein>
    <recommendedName>
        <fullName evidence="3">GIY-YIG nuclease family protein</fullName>
    </recommendedName>
</protein>
<dbReference type="Proteomes" id="UP001595456">
    <property type="component" value="Unassembled WGS sequence"/>
</dbReference>
<dbReference type="Gene3D" id="3.40.1440.40">
    <property type="match status" value="1"/>
</dbReference>
<comment type="caution">
    <text evidence="1">The sequence shown here is derived from an EMBL/GenBank/DDBJ whole genome shotgun (WGS) entry which is preliminary data.</text>
</comment>
<name>A0ABV7E557_9SPHN</name>
<accession>A0ABV7E557</accession>
<dbReference type="InterPro" id="IPR053748">
    <property type="entry name" value="Host_DNA_Degrad_Endo"/>
</dbReference>
<evidence type="ECO:0000313" key="1">
    <source>
        <dbReference type="EMBL" id="MFC3097086.1"/>
    </source>
</evidence>
<dbReference type="EMBL" id="JBHRST010000006">
    <property type="protein sequence ID" value="MFC3097086.1"/>
    <property type="molecule type" value="Genomic_DNA"/>
</dbReference>
<evidence type="ECO:0008006" key="3">
    <source>
        <dbReference type="Google" id="ProtNLM"/>
    </source>
</evidence>
<keyword evidence="2" id="KW-1185">Reference proteome</keyword>
<proteinExistence type="predicted"/>
<reference evidence="2" key="1">
    <citation type="journal article" date="2019" name="Int. J. Syst. Evol. Microbiol.">
        <title>The Global Catalogue of Microorganisms (GCM) 10K type strain sequencing project: providing services to taxonomists for standard genome sequencing and annotation.</title>
        <authorList>
            <consortium name="The Broad Institute Genomics Platform"/>
            <consortium name="The Broad Institute Genome Sequencing Center for Infectious Disease"/>
            <person name="Wu L."/>
            <person name="Ma J."/>
        </authorList>
    </citation>
    <scope>NUCLEOTIDE SEQUENCE [LARGE SCALE GENOMIC DNA]</scope>
    <source>
        <strain evidence="2">KCTC 52607</strain>
    </source>
</reference>
<gene>
    <name evidence="1" type="ORF">ACFODU_04655</name>
</gene>
<dbReference type="RefSeq" id="WP_336927534.1">
    <property type="nucleotide sequence ID" value="NZ_JBANRO010000015.1"/>
</dbReference>